<dbReference type="AlphaFoldDB" id="A0AAV4FQ85"/>
<keyword evidence="2" id="KW-1185">Reference proteome</keyword>
<accession>A0AAV4FQ85</accession>
<sequence>MPHSGNQVNLNYLKMLDMAVTSIPEVSSVVGKAGRVESTLDPAPMSMFENIIHYKSEYKTDQNGRKITFSVDKNGEFIKNKNGALIPDEEGKYFRQWRPHIKNPDDIWKEIVKVSQFPGLTSPPKLQPIETRLIMLQTGMRAPMGIKIQGDDLKVIEAFGLALENHLKNVEEIETASIFSDRIVGKPYLLIDIHRHKIARYGLSIAQVQKQIQTLIGGMPLTTLIHKRERYKVRVRYPRELRNKAAYHILLVNYTFEGTRFDEILQLQKQLLDLKLKRITSKIQTHIAKAGIEKLIDY</sequence>
<dbReference type="Gene3D" id="3.30.70.1440">
    <property type="entry name" value="Multidrug efflux transporter AcrB pore domain"/>
    <property type="match status" value="1"/>
</dbReference>
<evidence type="ECO:0000313" key="1">
    <source>
        <dbReference type="EMBL" id="GFR75493.1"/>
    </source>
</evidence>
<dbReference type="InterPro" id="IPR001036">
    <property type="entry name" value="Acrflvin-R"/>
</dbReference>
<evidence type="ECO:0000313" key="2">
    <source>
        <dbReference type="Proteomes" id="UP000762676"/>
    </source>
</evidence>
<dbReference type="GO" id="GO:0005886">
    <property type="term" value="C:plasma membrane"/>
    <property type="evidence" value="ECO:0007669"/>
    <property type="project" value="TreeGrafter"/>
</dbReference>
<dbReference type="Proteomes" id="UP000762676">
    <property type="component" value="Unassembled WGS sequence"/>
</dbReference>
<organism evidence="1 2">
    <name type="scientific">Elysia marginata</name>
    <dbReference type="NCBI Taxonomy" id="1093978"/>
    <lineage>
        <taxon>Eukaryota</taxon>
        <taxon>Metazoa</taxon>
        <taxon>Spiralia</taxon>
        <taxon>Lophotrochozoa</taxon>
        <taxon>Mollusca</taxon>
        <taxon>Gastropoda</taxon>
        <taxon>Heterobranchia</taxon>
        <taxon>Euthyneura</taxon>
        <taxon>Panpulmonata</taxon>
        <taxon>Sacoglossa</taxon>
        <taxon>Placobranchoidea</taxon>
        <taxon>Plakobranchidae</taxon>
        <taxon>Elysia</taxon>
    </lineage>
</organism>
<reference evidence="1 2" key="1">
    <citation type="journal article" date="2021" name="Elife">
        <title>Chloroplast acquisition without the gene transfer in kleptoplastic sea slugs, Plakobranchus ocellatus.</title>
        <authorList>
            <person name="Maeda T."/>
            <person name="Takahashi S."/>
            <person name="Yoshida T."/>
            <person name="Shimamura S."/>
            <person name="Takaki Y."/>
            <person name="Nagai Y."/>
            <person name="Toyoda A."/>
            <person name="Suzuki Y."/>
            <person name="Arimoto A."/>
            <person name="Ishii H."/>
            <person name="Satoh N."/>
            <person name="Nishiyama T."/>
            <person name="Hasebe M."/>
            <person name="Maruyama T."/>
            <person name="Minagawa J."/>
            <person name="Obokata J."/>
            <person name="Shigenobu S."/>
        </authorList>
    </citation>
    <scope>NUCLEOTIDE SEQUENCE [LARGE SCALE GENOMIC DNA]</scope>
</reference>
<dbReference type="InterPro" id="IPR027463">
    <property type="entry name" value="AcrB_DN_DC_subdom"/>
</dbReference>
<proteinExistence type="predicted"/>
<protein>
    <submittedName>
        <fullName evidence="1">Cation transporter</fullName>
    </submittedName>
</protein>
<dbReference type="Pfam" id="PF00873">
    <property type="entry name" value="ACR_tran"/>
    <property type="match status" value="1"/>
</dbReference>
<dbReference type="PANTHER" id="PTHR32063">
    <property type="match status" value="1"/>
</dbReference>
<name>A0AAV4FQ85_9GAST</name>
<comment type="caution">
    <text evidence="1">The sequence shown here is derived from an EMBL/GenBank/DDBJ whole genome shotgun (WGS) entry which is preliminary data.</text>
</comment>
<gene>
    <name evidence="1" type="ORF">ElyMa_002190200</name>
</gene>
<dbReference type="Gene3D" id="3.30.70.1430">
    <property type="entry name" value="Multidrug efflux transporter AcrB pore domain"/>
    <property type="match status" value="1"/>
</dbReference>
<dbReference type="GO" id="GO:0042910">
    <property type="term" value="F:xenobiotic transmembrane transporter activity"/>
    <property type="evidence" value="ECO:0007669"/>
    <property type="project" value="TreeGrafter"/>
</dbReference>
<dbReference type="Gene3D" id="3.30.2090.10">
    <property type="entry name" value="Multidrug efflux transporter AcrB TolC docking domain, DN and DC subdomains"/>
    <property type="match status" value="1"/>
</dbReference>
<dbReference type="EMBL" id="BMAT01004542">
    <property type="protein sequence ID" value="GFR75493.1"/>
    <property type="molecule type" value="Genomic_DNA"/>
</dbReference>
<dbReference type="SUPFAM" id="SSF82714">
    <property type="entry name" value="Multidrug efflux transporter AcrB TolC docking domain, DN and DC subdomains"/>
    <property type="match status" value="1"/>
</dbReference>
<dbReference type="PANTHER" id="PTHR32063:SF19">
    <property type="entry name" value="CATION EFFLUX SYSTEM PROTEIN CUSA"/>
    <property type="match status" value="1"/>
</dbReference>